<comment type="caution">
    <text evidence="3">The sequence shown here is derived from an EMBL/GenBank/DDBJ whole genome shotgun (WGS) entry which is preliminary data.</text>
</comment>
<feature type="region of interest" description="Disordered" evidence="1">
    <location>
        <begin position="237"/>
        <end position="263"/>
    </location>
</feature>
<evidence type="ECO:0000313" key="4">
    <source>
        <dbReference type="Proteomes" id="UP001626550"/>
    </source>
</evidence>
<proteinExistence type="predicted"/>
<dbReference type="AlphaFoldDB" id="A0ABD2Q980"/>
<reference evidence="3 4" key="1">
    <citation type="submission" date="2024-11" db="EMBL/GenBank/DDBJ databases">
        <title>Adaptive evolution of stress response genes in parasites aligns with host niche diversity.</title>
        <authorList>
            <person name="Hahn C."/>
            <person name="Resl P."/>
        </authorList>
    </citation>
    <scope>NUCLEOTIDE SEQUENCE [LARGE SCALE GENOMIC DNA]</scope>
    <source>
        <strain evidence="3">EGGRZ-B1_66</strain>
        <tissue evidence="3">Body</tissue>
    </source>
</reference>
<dbReference type="Gene3D" id="2.30.29.30">
    <property type="entry name" value="Pleckstrin-homology domain (PH domain)/Phosphotyrosine-binding domain (PTB)"/>
    <property type="match status" value="1"/>
</dbReference>
<dbReference type="EMBL" id="JBJKFK010000784">
    <property type="protein sequence ID" value="KAL3315281.1"/>
    <property type="molecule type" value="Genomic_DNA"/>
</dbReference>
<dbReference type="InterPro" id="IPR011993">
    <property type="entry name" value="PH-like_dom_sf"/>
</dbReference>
<dbReference type="Proteomes" id="UP001626550">
    <property type="component" value="Unassembled WGS sequence"/>
</dbReference>
<accession>A0ABD2Q980</accession>
<gene>
    <name evidence="3" type="ORF">Ciccas_006083</name>
</gene>
<dbReference type="SUPFAM" id="SSF50729">
    <property type="entry name" value="PH domain-like"/>
    <property type="match status" value="1"/>
</dbReference>
<dbReference type="Pfam" id="PF00169">
    <property type="entry name" value="PH"/>
    <property type="match status" value="1"/>
</dbReference>
<sequence>MPQKRSHITPNEGIKYLTVLKSFITRYIKFVRLTTSIDLSTCTKVCTRENHEKVNNVFHVYAKNNRGNDVVYRFAALNNQLMVDWVRAIANSMNLVDKSENSARCSQRMNLALGQGSLYSRCMEVQQRVRTEPVDEDYTYFDPDNEAPPHPYVNLQNDRDYMQLWSGRNGGAERHAVAPVQYNPYNNSQEDYLDMDKSNDSLPLPKKIGNVVNAESFESAEEKGAGLYYAEVKKVIDESPSNKTSKTKQEEEPSTEYQQVDFDSTQALDMVYRSTFPPEERILTH</sequence>
<dbReference type="InterPro" id="IPR001849">
    <property type="entry name" value="PH_domain"/>
</dbReference>
<dbReference type="PROSITE" id="PS50003">
    <property type="entry name" value="PH_DOMAIN"/>
    <property type="match status" value="1"/>
</dbReference>
<evidence type="ECO:0000259" key="2">
    <source>
        <dbReference type="PROSITE" id="PS50003"/>
    </source>
</evidence>
<evidence type="ECO:0000256" key="1">
    <source>
        <dbReference type="SAM" id="MobiDB-lite"/>
    </source>
</evidence>
<organism evidence="3 4">
    <name type="scientific">Cichlidogyrus casuarinus</name>
    <dbReference type="NCBI Taxonomy" id="1844966"/>
    <lineage>
        <taxon>Eukaryota</taxon>
        <taxon>Metazoa</taxon>
        <taxon>Spiralia</taxon>
        <taxon>Lophotrochozoa</taxon>
        <taxon>Platyhelminthes</taxon>
        <taxon>Monogenea</taxon>
        <taxon>Monopisthocotylea</taxon>
        <taxon>Dactylogyridea</taxon>
        <taxon>Ancyrocephalidae</taxon>
        <taxon>Cichlidogyrus</taxon>
    </lineage>
</organism>
<name>A0ABD2Q980_9PLAT</name>
<protein>
    <recommendedName>
        <fullName evidence="2">PH domain-containing protein</fullName>
    </recommendedName>
</protein>
<evidence type="ECO:0000313" key="3">
    <source>
        <dbReference type="EMBL" id="KAL3315281.1"/>
    </source>
</evidence>
<keyword evidence="4" id="KW-1185">Reference proteome</keyword>
<feature type="domain" description="PH" evidence="2">
    <location>
        <begin position="1"/>
        <end position="94"/>
    </location>
</feature>